<keyword evidence="3" id="KW-1185">Reference proteome</keyword>
<dbReference type="EMBL" id="CP001998">
    <property type="protein sequence ID" value="ADE53981.1"/>
    <property type="molecule type" value="Genomic_DNA"/>
</dbReference>
<reference evidence="2 3" key="1">
    <citation type="journal article" date="2010" name="Stand. Genomic Sci.">
        <title>Complete genome sequence of Coraliomargarita akajimensis type strain (04OKA010-24).</title>
        <authorList>
            <person name="Mavromatis K."/>
            <person name="Abt B."/>
            <person name="Brambilla E."/>
            <person name="Lapidus A."/>
            <person name="Copeland A."/>
            <person name="Deshpande S."/>
            <person name="Nolan M."/>
            <person name="Lucas S."/>
            <person name="Tice H."/>
            <person name="Cheng J.F."/>
            <person name="Han C."/>
            <person name="Detter J.C."/>
            <person name="Woyke T."/>
            <person name="Goodwin L."/>
            <person name="Pitluck S."/>
            <person name="Held B."/>
            <person name="Brettin T."/>
            <person name="Tapia R."/>
            <person name="Ivanova N."/>
            <person name="Mikhailova N."/>
            <person name="Pati A."/>
            <person name="Liolios K."/>
            <person name="Chen A."/>
            <person name="Palaniappan K."/>
            <person name="Land M."/>
            <person name="Hauser L."/>
            <person name="Chang Y.J."/>
            <person name="Jeffries C.D."/>
            <person name="Rohde M."/>
            <person name="Goker M."/>
            <person name="Bristow J."/>
            <person name="Eisen J.A."/>
            <person name="Markowitz V."/>
            <person name="Hugenholtz P."/>
            <person name="Klenk H.P."/>
            <person name="Kyrpides N.C."/>
        </authorList>
    </citation>
    <scope>NUCLEOTIDE SEQUENCE [LARGE SCALE GENOMIC DNA]</scope>
    <source>
        <strain evidence="3">DSM 45221 / IAM 15411 / JCM 23193 / KCTC 12865</strain>
    </source>
</reference>
<dbReference type="InterPro" id="IPR029475">
    <property type="entry name" value="DUF6807"/>
</dbReference>
<gene>
    <name evidence="2" type="ordered locus">Caka_0959</name>
</gene>
<organism evidence="2 3">
    <name type="scientific">Coraliomargarita akajimensis (strain DSM 45221 / IAM 15411 / JCM 23193 / KCTC 12865 / 04OKA010-24)</name>
    <dbReference type="NCBI Taxonomy" id="583355"/>
    <lineage>
        <taxon>Bacteria</taxon>
        <taxon>Pseudomonadati</taxon>
        <taxon>Verrucomicrobiota</taxon>
        <taxon>Opitutia</taxon>
        <taxon>Puniceicoccales</taxon>
        <taxon>Coraliomargaritaceae</taxon>
        <taxon>Coraliomargarita</taxon>
    </lineage>
</organism>
<dbReference type="STRING" id="583355.Caka_0959"/>
<evidence type="ECO:0008006" key="4">
    <source>
        <dbReference type="Google" id="ProtNLM"/>
    </source>
</evidence>
<dbReference type="RefSeq" id="WP_013042705.1">
    <property type="nucleotide sequence ID" value="NC_014008.1"/>
</dbReference>
<evidence type="ECO:0000256" key="1">
    <source>
        <dbReference type="SAM" id="SignalP"/>
    </source>
</evidence>
<feature type="chain" id="PRO_5003071686" description="Methane oxygenase PmoA" evidence="1">
    <location>
        <begin position="19"/>
        <end position="306"/>
    </location>
</feature>
<evidence type="ECO:0000313" key="3">
    <source>
        <dbReference type="Proteomes" id="UP000000925"/>
    </source>
</evidence>
<dbReference type="KEGG" id="caa:Caka_0959"/>
<dbReference type="Pfam" id="PF14100">
    <property type="entry name" value="DUF6807"/>
    <property type="match status" value="1"/>
</dbReference>
<dbReference type="Proteomes" id="UP000000925">
    <property type="component" value="Chromosome"/>
</dbReference>
<proteinExistence type="predicted"/>
<name>D5EQY8_CORAD</name>
<protein>
    <recommendedName>
        <fullName evidence="4">Methane oxygenase PmoA</fullName>
    </recommendedName>
</protein>
<feature type="signal peptide" evidence="1">
    <location>
        <begin position="1"/>
        <end position="18"/>
    </location>
</feature>
<dbReference type="HOGENOM" id="CLU_053136_0_0_0"/>
<accession>D5EQY8</accession>
<keyword evidence="1" id="KW-0732">Signal</keyword>
<evidence type="ECO:0000313" key="2">
    <source>
        <dbReference type="EMBL" id="ADE53981.1"/>
    </source>
</evidence>
<sequence>MKAFETILCALLPLCALATDTSERETASIDVDGQALVTYQALPMTDHYKGAAFQGSNFIHPLKTPSGFVLTESAPTTDHPHHFGLWWPWKHIEVEGRQILCWELQKGDGIVEARGAKQLPNGLIGESVYVDRKAPEGPVIRLLETTCMTVSEIIETPANGYFLDMEIEQRCAADEPITVTPYRYSGYSIRCTPAWWDANSSVLTSEGVKRVGSNMSRARWVRIEGVAGEGETAGLLMLSHPQNPDFPEKLRTWEKGRVFVNFNSVAEKPLHYEPGRVYVRKYRLFAYDGELSAEEAEGLWLAYVGE</sequence>
<dbReference type="eggNOG" id="COG3828">
    <property type="taxonomic scope" value="Bacteria"/>
</dbReference>
<dbReference type="AlphaFoldDB" id="D5EQY8"/>